<evidence type="ECO:0000259" key="1">
    <source>
        <dbReference type="SMART" id="SM00256"/>
    </source>
</evidence>
<accession>A0AAN9IM77</accession>
<dbReference type="InterPro" id="IPR001810">
    <property type="entry name" value="F-box_dom"/>
</dbReference>
<dbReference type="InterPro" id="IPR015915">
    <property type="entry name" value="Kelch-typ_b-propeller"/>
</dbReference>
<dbReference type="SMART" id="SM00256">
    <property type="entry name" value="FBOX"/>
    <property type="match status" value="1"/>
</dbReference>
<dbReference type="SUPFAM" id="SSF117281">
    <property type="entry name" value="Kelch motif"/>
    <property type="match status" value="1"/>
</dbReference>
<comment type="caution">
    <text evidence="2">The sequence shown here is derived from an EMBL/GenBank/DDBJ whole genome shotgun (WGS) entry which is preliminary data.</text>
</comment>
<evidence type="ECO:0000313" key="2">
    <source>
        <dbReference type="EMBL" id="KAK7282598.1"/>
    </source>
</evidence>
<organism evidence="2 3">
    <name type="scientific">Crotalaria pallida</name>
    <name type="common">Smooth rattlebox</name>
    <name type="synonym">Crotalaria striata</name>
    <dbReference type="NCBI Taxonomy" id="3830"/>
    <lineage>
        <taxon>Eukaryota</taxon>
        <taxon>Viridiplantae</taxon>
        <taxon>Streptophyta</taxon>
        <taxon>Embryophyta</taxon>
        <taxon>Tracheophyta</taxon>
        <taxon>Spermatophyta</taxon>
        <taxon>Magnoliopsida</taxon>
        <taxon>eudicotyledons</taxon>
        <taxon>Gunneridae</taxon>
        <taxon>Pentapetalae</taxon>
        <taxon>rosids</taxon>
        <taxon>fabids</taxon>
        <taxon>Fabales</taxon>
        <taxon>Fabaceae</taxon>
        <taxon>Papilionoideae</taxon>
        <taxon>50 kb inversion clade</taxon>
        <taxon>genistoids sensu lato</taxon>
        <taxon>core genistoids</taxon>
        <taxon>Crotalarieae</taxon>
        <taxon>Crotalaria</taxon>
    </lineage>
</organism>
<dbReference type="AlphaFoldDB" id="A0AAN9IM77"/>
<dbReference type="EMBL" id="JAYWIO010000002">
    <property type="protein sequence ID" value="KAK7282598.1"/>
    <property type="molecule type" value="Genomic_DNA"/>
</dbReference>
<dbReference type="PANTHER" id="PTHR24414:SF23">
    <property type="entry name" value="F-BOX_KELCH-REPEAT PROTEIN SKIP6"/>
    <property type="match status" value="1"/>
</dbReference>
<proteinExistence type="predicted"/>
<sequence length="384" mass="43464">MSSSSSSEAELIPSLPNDIALNILARVPRSYHPTLSLVSKPIRSLLLSLTFFNARTALPSAEPIFYLTPYDHRKPWYALFRNPFNPNLFAPVRIPPIPSSSYLFNPTFAVVGPKIYVIGGTYPSIHLCLSAEVWVLDCRFNRWEEGPTMLTGRLHAVANVVDGKIYVMGGSNSRIRAEMLDPAVGKWVELPCPFHIHKPTQIKQWIFFMDVCGKSMWAEHACPFMNLYSGCGEASAVVDDKIYVNAKVDEEVYHQVVFDTASGKWDCVVEREDKLYLGSVLVDGILYSFNPWGKIRGFDVKKRVLKESDYIDDERERADNETLSVLTYADGKFYLIWGDDTVKCGEIEVNWNGDGELLARISSTREIVSIPYHYHKQSCLTVFL</sequence>
<evidence type="ECO:0000313" key="3">
    <source>
        <dbReference type="Proteomes" id="UP001372338"/>
    </source>
</evidence>
<dbReference type="Pfam" id="PF00646">
    <property type="entry name" value="F-box"/>
    <property type="match status" value="1"/>
</dbReference>
<dbReference type="Proteomes" id="UP001372338">
    <property type="component" value="Unassembled WGS sequence"/>
</dbReference>
<keyword evidence="3" id="KW-1185">Reference proteome</keyword>
<dbReference type="InterPro" id="IPR050354">
    <property type="entry name" value="F-box/kelch-repeat_ARATH"/>
</dbReference>
<gene>
    <name evidence="2" type="ORF">RIF29_11507</name>
</gene>
<dbReference type="Pfam" id="PF25210">
    <property type="entry name" value="Kelch_FKB95"/>
    <property type="match status" value="1"/>
</dbReference>
<protein>
    <recommendedName>
        <fullName evidence="1">F-box domain-containing protein</fullName>
    </recommendedName>
</protein>
<dbReference type="Gene3D" id="2.120.10.80">
    <property type="entry name" value="Kelch-type beta propeller"/>
    <property type="match status" value="1"/>
</dbReference>
<feature type="domain" description="F-box" evidence="1">
    <location>
        <begin position="15"/>
        <end position="55"/>
    </location>
</feature>
<dbReference type="PANTHER" id="PTHR24414">
    <property type="entry name" value="F-BOX/KELCH-REPEAT PROTEIN SKIP4"/>
    <property type="match status" value="1"/>
</dbReference>
<name>A0AAN9IM77_CROPI</name>
<dbReference type="InterPro" id="IPR036047">
    <property type="entry name" value="F-box-like_dom_sf"/>
</dbReference>
<dbReference type="InterPro" id="IPR057499">
    <property type="entry name" value="Kelch_FKB95"/>
</dbReference>
<reference evidence="2 3" key="1">
    <citation type="submission" date="2024-01" db="EMBL/GenBank/DDBJ databases">
        <title>The genomes of 5 underutilized Papilionoideae crops provide insights into root nodulation and disease resistanc.</title>
        <authorList>
            <person name="Yuan L."/>
        </authorList>
    </citation>
    <scope>NUCLEOTIDE SEQUENCE [LARGE SCALE GENOMIC DNA]</scope>
    <source>
        <strain evidence="2">ZHUSHIDOU_FW_LH</strain>
        <tissue evidence="2">Leaf</tissue>
    </source>
</reference>
<dbReference type="SUPFAM" id="SSF81383">
    <property type="entry name" value="F-box domain"/>
    <property type="match status" value="1"/>
</dbReference>
<dbReference type="CDD" id="cd22152">
    <property type="entry name" value="F-box_AtAFR-like"/>
    <property type="match status" value="1"/>
</dbReference>